<dbReference type="SUPFAM" id="SSF53474">
    <property type="entry name" value="alpha/beta-Hydrolases"/>
    <property type="match status" value="1"/>
</dbReference>
<evidence type="ECO:0000313" key="3">
    <source>
        <dbReference type="EMBL" id="ODR94848.1"/>
    </source>
</evidence>
<accession>A0A1E3VMT9</accession>
<dbReference type="EMBL" id="LPWF01000035">
    <property type="protein sequence ID" value="ODR94848.1"/>
    <property type="molecule type" value="Genomic_DNA"/>
</dbReference>
<dbReference type="RefSeq" id="WP_069442787.1">
    <property type="nucleotide sequence ID" value="NZ_LPWF01000035.1"/>
</dbReference>
<dbReference type="STRING" id="1774969.AUC69_03320"/>
<evidence type="ECO:0008006" key="5">
    <source>
        <dbReference type="Google" id="ProtNLM"/>
    </source>
</evidence>
<feature type="compositionally biased region" description="Polar residues" evidence="1">
    <location>
        <begin position="43"/>
        <end position="59"/>
    </location>
</feature>
<feature type="chain" id="PRO_5009138433" description="Peptidase S10" evidence="2">
    <location>
        <begin position="31"/>
        <end position="191"/>
    </location>
</feature>
<reference evidence="3 4" key="1">
    <citation type="journal article" date="2016" name="Environ. Microbiol.">
        <title>New Methyloceanibacter diversity from North Sea sediments includes methanotroph containing solely the soluble methane monooxygenase.</title>
        <authorList>
            <person name="Vekeman B."/>
            <person name="Kerckhof F.M."/>
            <person name="Cremers G."/>
            <person name="de Vos P."/>
            <person name="Vandamme P."/>
            <person name="Boon N."/>
            <person name="Op den Camp H.J."/>
            <person name="Heylen K."/>
        </authorList>
    </citation>
    <scope>NUCLEOTIDE SEQUENCE [LARGE SCALE GENOMIC DNA]</scope>
    <source>
        <strain evidence="3 4">R-67175</strain>
    </source>
</reference>
<keyword evidence="2" id="KW-0732">Signal</keyword>
<gene>
    <name evidence="3" type="ORF">AUC69_03320</name>
</gene>
<evidence type="ECO:0000256" key="2">
    <source>
        <dbReference type="SAM" id="SignalP"/>
    </source>
</evidence>
<dbReference type="OrthoDB" id="9770107at2"/>
<evidence type="ECO:0000313" key="4">
    <source>
        <dbReference type="Proteomes" id="UP000094472"/>
    </source>
</evidence>
<dbReference type="AlphaFoldDB" id="A0A1E3VMT9"/>
<organism evidence="3 4">
    <name type="scientific">Methyloceanibacter superfactus</name>
    <dbReference type="NCBI Taxonomy" id="1774969"/>
    <lineage>
        <taxon>Bacteria</taxon>
        <taxon>Pseudomonadati</taxon>
        <taxon>Pseudomonadota</taxon>
        <taxon>Alphaproteobacteria</taxon>
        <taxon>Hyphomicrobiales</taxon>
        <taxon>Hyphomicrobiaceae</taxon>
        <taxon>Methyloceanibacter</taxon>
    </lineage>
</organism>
<keyword evidence="4" id="KW-1185">Reference proteome</keyword>
<protein>
    <recommendedName>
        <fullName evidence="5">Peptidase S10</fullName>
    </recommendedName>
</protein>
<sequence length="191" mass="19955">MTDASRRHLAGPVCLAAFLAAFAVFSGARAEDVHAPRPEPKPVTQQSAPEGQAKGQESNDGSKDESQEAAKPLLPPAVTTSHTLQQGSAALTYSAVAGALPLHEKGKITAEIFYVAYTKSPADTGRPVTFVFNGGPGAASAYLHLGAMGPKIIEATDNGGIARAAAAPRRQRRELAFLHRPGLRRSGGHRL</sequence>
<name>A0A1E3VMT9_9HYPH</name>
<dbReference type="Proteomes" id="UP000094472">
    <property type="component" value="Unassembled WGS sequence"/>
</dbReference>
<feature type="region of interest" description="Disordered" evidence="1">
    <location>
        <begin position="33"/>
        <end position="70"/>
    </location>
</feature>
<feature type="signal peptide" evidence="2">
    <location>
        <begin position="1"/>
        <end position="30"/>
    </location>
</feature>
<dbReference type="Gene3D" id="3.40.50.1820">
    <property type="entry name" value="alpha/beta hydrolase"/>
    <property type="match status" value="1"/>
</dbReference>
<evidence type="ECO:0000256" key="1">
    <source>
        <dbReference type="SAM" id="MobiDB-lite"/>
    </source>
</evidence>
<dbReference type="InterPro" id="IPR029058">
    <property type="entry name" value="AB_hydrolase_fold"/>
</dbReference>
<comment type="caution">
    <text evidence="3">The sequence shown here is derived from an EMBL/GenBank/DDBJ whole genome shotgun (WGS) entry which is preliminary data.</text>
</comment>
<proteinExistence type="predicted"/>